<dbReference type="OrthoDB" id="8593648at2"/>
<dbReference type="PANTHER" id="PTHR13170">
    <property type="entry name" value="O-GLCNACASE"/>
    <property type="match status" value="1"/>
</dbReference>
<dbReference type="Gene3D" id="3.40.630.30">
    <property type="match status" value="1"/>
</dbReference>
<protein>
    <submittedName>
        <fullName evidence="2">Acetyltransferase (GNAT) family protein</fullName>
    </submittedName>
</protein>
<dbReference type="Pfam" id="PF13508">
    <property type="entry name" value="Acetyltransf_7"/>
    <property type="match status" value="1"/>
</dbReference>
<dbReference type="CDD" id="cd04301">
    <property type="entry name" value="NAT_SF"/>
    <property type="match status" value="1"/>
</dbReference>
<proteinExistence type="predicted"/>
<dbReference type="EMBL" id="FONV01000002">
    <property type="protein sequence ID" value="SFE54442.1"/>
    <property type="molecule type" value="Genomic_DNA"/>
</dbReference>
<dbReference type="AlphaFoldDB" id="A0A1I2BE16"/>
<dbReference type="PANTHER" id="PTHR13170:SF16">
    <property type="entry name" value="PROTEIN O-GLCNACASE"/>
    <property type="match status" value="1"/>
</dbReference>
<evidence type="ECO:0000313" key="3">
    <source>
        <dbReference type="Proteomes" id="UP000199645"/>
    </source>
</evidence>
<accession>A0A1I2BE16</accession>
<dbReference type="InterPro" id="IPR016181">
    <property type="entry name" value="Acyl_CoA_acyltransferase"/>
</dbReference>
<dbReference type="RefSeq" id="WP_093610431.1">
    <property type="nucleotide sequence ID" value="NZ_BOMT01000017.1"/>
</dbReference>
<dbReference type="Proteomes" id="UP000199645">
    <property type="component" value="Unassembled WGS sequence"/>
</dbReference>
<sequence length="200" mass="21865">MQPFIRAYRPTDLDAIYDICVRTAASGGDARGRHTSDRMLGDVWAVPYVTREPEHAHVLDDGAGAAVGYILGTADTVAFVKWFREEWIPEKAGTFAADDPRDRELAAVFNSPEKMVRPEFADYPAHLHIDVLPAWQGQGRGRALMAAFLAGLRAAGVERVHLGMAAENTGAYAFYRKLGFHDIAVPNPGARFVGRDTGPV</sequence>
<keyword evidence="2" id="KW-0808">Transferase</keyword>
<dbReference type="GO" id="GO:0016747">
    <property type="term" value="F:acyltransferase activity, transferring groups other than amino-acyl groups"/>
    <property type="evidence" value="ECO:0007669"/>
    <property type="project" value="InterPro"/>
</dbReference>
<dbReference type="STRING" id="35752.SAMN05421541_102277"/>
<name>A0A1I2BE16_9ACTN</name>
<evidence type="ECO:0000313" key="2">
    <source>
        <dbReference type="EMBL" id="SFE54442.1"/>
    </source>
</evidence>
<dbReference type="InterPro" id="IPR000182">
    <property type="entry name" value="GNAT_dom"/>
</dbReference>
<dbReference type="InterPro" id="IPR051822">
    <property type="entry name" value="Glycosyl_Hydrolase_84"/>
</dbReference>
<dbReference type="PROSITE" id="PS51186">
    <property type="entry name" value="GNAT"/>
    <property type="match status" value="1"/>
</dbReference>
<organism evidence="2 3">
    <name type="scientific">Actinoplanes philippinensis</name>
    <dbReference type="NCBI Taxonomy" id="35752"/>
    <lineage>
        <taxon>Bacteria</taxon>
        <taxon>Bacillati</taxon>
        <taxon>Actinomycetota</taxon>
        <taxon>Actinomycetes</taxon>
        <taxon>Micromonosporales</taxon>
        <taxon>Micromonosporaceae</taxon>
        <taxon>Actinoplanes</taxon>
    </lineage>
</organism>
<feature type="domain" description="N-acetyltransferase" evidence="1">
    <location>
        <begin position="66"/>
        <end position="199"/>
    </location>
</feature>
<dbReference type="SUPFAM" id="SSF55729">
    <property type="entry name" value="Acyl-CoA N-acyltransferases (Nat)"/>
    <property type="match status" value="1"/>
</dbReference>
<keyword evidence="3" id="KW-1185">Reference proteome</keyword>
<gene>
    <name evidence="2" type="ORF">SAMN05421541_102277</name>
</gene>
<evidence type="ECO:0000259" key="1">
    <source>
        <dbReference type="PROSITE" id="PS51186"/>
    </source>
</evidence>
<reference evidence="2 3" key="1">
    <citation type="submission" date="2016-10" db="EMBL/GenBank/DDBJ databases">
        <authorList>
            <person name="de Groot N.N."/>
        </authorList>
    </citation>
    <scope>NUCLEOTIDE SEQUENCE [LARGE SCALE GENOMIC DNA]</scope>
    <source>
        <strain evidence="2 3">DSM 43019</strain>
    </source>
</reference>